<dbReference type="AlphaFoldDB" id="A0A3D8L9Y3"/>
<keyword evidence="2" id="KW-1185">Reference proteome</keyword>
<dbReference type="InterPro" id="IPR005247">
    <property type="entry name" value="YbhB_YbcL/LppC-like"/>
</dbReference>
<evidence type="ECO:0000313" key="1">
    <source>
        <dbReference type="EMBL" id="RDV14188.1"/>
    </source>
</evidence>
<dbReference type="Gene3D" id="3.90.280.10">
    <property type="entry name" value="PEBP-like"/>
    <property type="match status" value="1"/>
</dbReference>
<accession>A0A3D8L9Y3</accession>
<proteinExistence type="predicted"/>
<dbReference type="InterPro" id="IPR036610">
    <property type="entry name" value="PEBP-like_sf"/>
</dbReference>
<dbReference type="RefSeq" id="WP_115566479.1">
    <property type="nucleotide sequence ID" value="NZ_QRGR01000017.1"/>
</dbReference>
<dbReference type="EMBL" id="QRGR01000017">
    <property type="protein sequence ID" value="RDV14188.1"/>
    <property type="molecule type" value="Genomic_DNA"/>
</dbReference>
<dbReference type="SUPFAM" id="SSF49777">
    <property type="entry name" value="PEBP-like"/>
    <property type="match status" value="1"/>
</dbReference>
<comment type="caution">
    <text evidence="1">The sequence shown here is derived from an EMBL/GenBank/DDBJ whole genome shotgun (WGS) entry which is preliminary data.</text>
</comment>
<organism evidence="1 2">
    <name type="scientific">Pontibacter diazotrophicus</name>
    <dbReference type="NCBI Taxonomy" id="1400979"/>
    <lineage>
        <taxon>Bacteria</taxon>
        <taxon>Pseudomonadati</taxon>
        <taxon>Bacteroidota</taxon>
        <taxon>Cytophagia</taxon>
        <taxon>Cytophagales</taxon>
        <taxon>Hymenobacteraceae</taxon>
        <taxon>Pontibacter</taxon>
    </lineage>
</organism>
<dbReference type="Pfam" id="PF01161">
    <property type="entry name" value="PBP"/>
    <property type="match status" value="1"/>
</dbReference>
<evidence type="ECO:0000313" key="2">
    <source>
        <dbReference type="Proteomes" id="UP000256708"/>
    </source>
</evidence>
<dbReference type="InterPro" id="IPR008914">
    <property type="entry name" value="PEBP"/>
</dbReference>
<dbReference type="PANTHER" id="PTHR30289:SF1">
    <property type="entry name" value="PEBP (PHOSPHATIDYLETHANOLAMINE-BINDING PROTEIN) FAMILY PROTEIN"/>
    <property type="match status" value="1"/>
</dbReference>
<gene>
    <name evidence="1" type="ORF">DXT99_15460</name>
</gene>
<protein>
    <submittedName>
        <fullName evidence="1">YbhB/YbcL family Raf kinase inhibitor-like protein</fullName>
    </submittedName>
</protein>
<name>A0A3D8L9Y3_9BACT</name>
<dbReference type="NCBIfam" id="TIGR00481">
    <property type="entry name" value="YbhB/YbcL family Raf kinase inhibitor-like protein"/>
    <property type="match status" value="1"/>
</dbReference>
<dbReference type="Proteomes" id="UP000256708">
    <property type="component" value="Unassembled WGS sequence"/>
</dbReference>
<dbReference type="OrthoDB" id="9797506at2"/>
<sequence length="151" mass="16908">MAQTATMKVTSFAFDNNAPIPALYTCDDKNINPPLRIDDIPESTKCFAILLEDPDAPNGNFTHWMVWDMPPRANIEENSTPDGVTGRNDFGEHNYMGPCPPSGEDHRYFFKVYALDSKANLDPNSTKEALYVLLDEKTIGYGELIGTYKKP</sequence>
<dbReference type="PANTHER" id="PTHR30289">
    <property type="entry name" value="UNCHARACTERIZED PROTEIN YBCL-RELATED"/>
    <property type="match status" value="1"/>
</dbReference>
<reference evidence="2" key="1">
    <citation type="submission" date="2018-08" db="EMBL/GenBank/DDBJ databases">
        <authorList>
            <person name="Liu Z.-W."/>
            <person name="Du Z.-J."/>
        </authorList>
    </citation>
    <scope>NUCLEOTIDE SEQUENCE [LARGE SCALE GENOMIC DNA]</scope>
    <source>
        <strain evidence="2">H4X</strain>
    </source>
</reference>
<dbReference type="CDD" id="cd00865">
    <property type="entry name" value="PEBP_bact_arch"/>
    <property type="match status" value="1"/>
</dbReference>